<feature type="transmembrane region" description="Helical" evidence="8">
    <location>
        <begin position="76"/>
        <end position="98"/>
    </location>
</feature>
<keyword evidence="4" id="KW-0309">Germination</keyword>
<evidence type="ECO:0000256" key="8">
    <source>
        <dbReference type="SAM" id="Phobius"/>
    </source>
</evidence>
<feature type="transmembrane region" description="Helical" evidence="8">
    <location>
        <begin position="118"/>
        <end position="137"/>
    </location>
</feature>
<dbReference type="GO" id="GO:0009847">
    <property type="term" value="P:spore germination"/>
    <property type="evidence" value="ECO:0007669"/>
    <property type="project" value="InterPro"/>
</dbReference>
<dbReference type="NCBIfam" id="TIGR00912">
    <property type="entry name" value="2A0309"/>
    <property type="match status" value="1"/>
</dbReference>
<feature type="transmembrane region" description="Helical" evidence="8">
    <location>
        <begin position="342"/>
        <end position="362"/>
    </location>
</feature>
<feature type="transmembrane region" description="Helical" evidence="8">
    <location>
        <begin position="144"/>
        <end position="164"/>
    </location>
</feature>
<evidence type="ECO:0000256" key="3">
    <source>
        <dbReference type="ARBA" id="ARBA00022448"/>
    </source>
</evidence>
<name>E0I4L7_9BACL</name>
<feature type="transmembrane region" description="Helical" evidence="8">
    <location>
        <begin position="38"/>
        <end position="64"/>
    </location>
</feature>
<keyword evidence="6 8" id="KW-1133">Transmembrane helix</keyword>
<evidence type="ECO:0000256" key="7">
    <source>
        <dbReference type="ARBA" id="ARBA00023136"/>
    </source>
</evidence>
<evidence type="ECO:0000313" key="10">
    <source>
        <dbReference type="Proteomes" id="UP000005387"/>
    </source>
</evidence>
<evidence type="ECO:0000256" key="4">
    <source>
        <dbReference type="ARBA" id="ARBA00022544"/>
    </source>
</evidence>
<dbReference type="OrthoDB" id="1891864at2"/>
<dbReference type="GO" id="GO:0016020">
    <property type="term" value="C:membrane"/>
    <property type="evidence" value="ECO:0007669"/>
    <property type="project" value="UniProtKB-SubCell"/>
</dbReference>
<feature type="transmembrane region" description="Helical" evidence="8">
    <location>
        <begin position="310"/>
        <end position="330"/>
    </location>
</feature>
<evidence type="ECO:0000256" key="5">
    <source>
        <dbReference type="ARBA" id="ARBA00022692"/>
    </source>
</evidence>
<keyword evidence="7 8" id="KW-0472">Membrane</keyword>
<evidence type="ECO:0000256" key="1">
    <source>
        <dbReference type="ARBA" id="ARBA00004141"/>
    </source>
</evidence>
<accession>E0I4L7</accession>
<feature type="transmembrane region" description="Helical" evidence="8">
    <location>
        <begin position="184"/>
        <end position="207"/>
    </location>
</feature>
<dbReference type="RefSeq" id="WP_006036077.1">
    <property type="nucleotide sequence ID" value="NZ_AEDD01000001.1"/>
</dbReference>
<feature type="transmembrane region" description="Helical" evidence="8">
    <location>
        <begin position="274"/>
        <end position="298"/>
    </location>
</feature>
<sequence>MKNRVEYFGPLHLFAWVTLFELGSAVVIPVGMEAKQDAWIVILCGCMLGLLFFACVHGTLYRMYPDLPLTAYIRQIIGPVPGWVIGFAYLLYFMYIAGRNTRDFVDLLAAAAYDSTPMFALAAFILIVVGYLIHLGIEVFGRTAFVFFLLCCVLFLFIVALVAVSDLSDRHRMMPILGEGWKPIWKALFPTNLTFPFGEMVVMTMFLPHLTKKVNIAVPVAIAGMALSAILLCFAIFVNVSVLGIEIASRATFPLFTSLSRLRLAEFVQRMDSLVLFLLVVTSFFKIGTFIFAAILAARDLFRMDNYNTLITPICLIVLFTSLTIAGNLTEHLQEGLKLVPYYLHLPLQFGIPLLLLLIGLIRRGRRSAAST</sequence>
<keyword evidence="10" id="KW-1185">Reference proteome</keyword>
<dbReference type="STRING" id="717606.PaecuDRAFT_0059"/>
<gene>
    <name evidence="9" type="ORF">PaecuDRAFT_0059</name>
</gene>
<comment type="similarity">
    <text evidence="2">Belongs to the amino acid-polyamine-organocation (APC) superfamily. Spore germination protein (SGP) (TC 2.A.3.9) family.</text>
</comment>
<dbReference type="PANTHER" id="PTHR34975">
    <property type="entry name" value="SPORE GERMINATION PROTEIN A2"/>
    <property type="match status" value="1"/>
</dbReference>
<evidence type="ECO:0000256" key="2">
    <source>
        <dbReference type="ARBA" id="ARBA00007998"/>
    </source>
</evidence>
<organism evidence="9 10">
    <name type="scientific">Paenibacillus curdlanolyticus YK9</name>
    <dbReference type="NCBI Taxonomy" id="717606"/>
    <lineage>
        <taxon>Bacteria</taxon>
        <taxon>Bacillati</taxon>
        <taxon>Bacillota</taxon>
        <taxon>Bacilli</taxon>
        <taxon>Bacillales</taxon>
        <taxon>Paenibacillaceae</taxon>
        <taxon>Paenibacillus</taxon>
    </lineage>
</organism>
<reference evidence="9 10" key="1">
    <citation type="submission" date="2010-07" db="EMBL/GenBank/DDBJ databases">
        <title>The draft genome of Paenibacillus curdlanolyticus YK9.</title>
        <authorList>
            <consortium name="US DOE Joint Genome Institute (JGI-PGF)"/>
            <person name="Lucas S."/>
            <person name="Copeland A."/>
            <person name="Lapidus A."/>
            <person name="Cheng J.-F."/>
            <person name="Bruce D."/>
            <person name="Goodwin L."/>
            <person name="Pitluck S."/>
            <person name="Land M.L."/>
            <person name="Hauser L."/>
            <person name="Chang Y.-J."/>
            <person name="Jeffries C."/>
            <person name="Anderson I.J."/>
            <person name="Johnson E."/>
            <person name="Loganathan U."/>
            <person name="Mulhopadhyay B."/>
            <person name="Kyrpides N."/>
            <person name="Woyke T.J."/>
        </authorList>
    </citation>
    <scope>NUCLEOTIDE SEQUENCE [LARGE SCALE GENOMIC DNA]</scope>
    <source>
        <strain evidence="9 10">YK9</strain>
    </source>
</reference>
<dbReference type="EMBL" id="AEDD01000001">
    <property type="protein sequence ID" value="EFM12548.1"/>
    <property type="molecule type" value="Genomic_DNA"/>
</dbReference>
<proteinExistence type="inferred from homology"/>
<dbReference type="Gene3D" id="1.20.1740.10">
    <property type="entry name" value="Amino acid/polyamine transporter I"/>
    <property type="match status" value="1"/>
</dbReference>
<dbReference type="Pfam" id="PF03845">
    <property type="entry name" value="Spore_permease"/>
    <property type="match status" value="1"/>
</dbReference>
<dbReference type="Proteomes" id="UP000005387">
    <property type="component" value="Unassembled WGS sequence"/>
</dbReference>
<feature type="transmembrane region" description="Helical" evidence="8">
    <location>
        <begin position="12"/>
        <end position="32"/>
    </location>
</feature>
<feature type="transmembrane region" description="Helical" evidence="8">
    <location>
        <begin position="214"/>
        <end position="238"/>
    </location>
</feature>
<evidence type="ECO:0000256" key="6">
    <source>
        <dbReference type="ARBA" id="ARBA00022989"/>
    </source>
</evidence>
<dbReference type="eggNOG" id="COG1457">
    <property type="taxonomic scope" value="Bacteria"/>
</dbReference>
<dbReference type="PANTHER" id="PTHR34975:SF2">
    <property type="entry name" value="SPORE GERMINATION PROTEIN A2"/>
    <property type="match status" value="1"/>
</dbReference>
<comment type="subcellular location">
    <subcellularLocation>
        <location evidence="1">Membrane</location>
        <topology evidence="1">Multi-pass membrane protein</topology>
    </subcellularLocation>
</comment>
<keyword evidence="5 8" id="KW-0812">Transmembrane</keyword>
<evidence type="ECO:0000313" key="9">
    <source>
        <dbReference type="EMBL" id="EFM12548.1"/>
    </source>
</evidence>
<protein>
    <submittedName>
        <fullName evidence="9">Spore germination protein</fullName>
    </submittedName>
</protein>
<dbReference type="InterPro" id="IPR004761">
    <property type="entry name" value="Spore_GerAB"/>
</dbReference>
<dbReference type="AlphaFoldDB" id="E0I4L7"/>
<keyword evidence="3" id="KW-0813">Transport</keyword>